<sequence length="325" mass="37322">MSIFVKLHLQKQSKYIMLRTFMLGQQGSHFLLLPLSKVQGEDPPMKEVEFPLIADFKFLRGSCDGMVCLTSFDGEALIFNPFIRSHVPLPSLNFEERFDLELKETFIRCGLGYSLEGKVREDVKIVKLYVYKFLGEDEDEYMNQVFVFSMKSYSWTQINDCPYRVTSNIRLIQAGGALHWILQVGEDFSDTIKALDLTTLAFYEVEKPSFGDGLMDQQVLGELNESMSICCVRYLSSTMKIWVLKSNADWEMVFSVQSASVDRKIVYRPVYRFENGQMLFHSKDELVLHDVDGTTLKTIQFPGSSSIYEFVVIDDSLLLPGSIRE</sequence>
<dbReference type="Pfam" id="PF07734">
    <property type="entry name" value="FBA_1"/>
    <property type="match status" value="1"/>
</dbReference>
<dbReference type="NCBIfam" id="TIGR01640">
    <property type="entry name" value="F_box_assoc_1"/>
    <property type="match status" value="1"/>
</dbReference>
<reference evidence="2 3" key="1">
    <citation type="journal article" date="2024" name="G3 (Bethesda)">
        <title>Genome assembly of Hibiscus sabdariffa L. provides insights into metabolisms of medicinal natural products.</title>
        <authorList>
            <person name="Kim T."/>
        </authorList>
    </citation>
    <scope>NUCLEOTIDE SEQUENCE [LARGE SCALE GENOMIC DNA]</scope>
    <source>
        <strain evidence="2">TK-2024</strain>
        <tissue evidence="2">Old leaves</tissue>
    </source>
</reference>
<dbReference type="PANTHER" id="PTHR31672:SF13">
    <property type="entry name" value="F-BOX PROTEIN CPR30-LIKE"/>
    <property type="match status" value="1"/>
</dbReference>
<accession>A0ABR2CGJ4</accession>
<gene>
    <name evidence="2" type="ORF">V6N12_017634</name>
</gene>
<protein>
    <recommendedName>
        <fullName evidence="1">F-box associated beta-propeller type 1 domain-containing protein</fullName>
    </recommendedName>
</protein>
<name>A0ABR2CGJ4_9ROSI</name>
<dbReference type="Proteomes" id="UP001472677">
    <property type="component" value="Unassembled WGS sequence"/>
</dbReference>
<dbReference type="InterPro" id="IPR006527">
    <property type="entry name" value="F-box-assoc_dom_typ1"/>
</dbReference>
<dbReference type="InterPro" id="IPR017451">
    <property type="entry name" value="F-box-assoc_interact_dom"/>
</dbReference>
<dbReference type="InterPro" id="IPR050796">
    <property type="entry name" value="SCF_F-box_component"/>
</dbReference>
<feature type="domain" description="F-box associated beta-propeller type 1" evidence="1">
    <location>
        <begin position="62"/>
        <end position="288"/>
    </location>
</feature>
<dbReference type="EMBL" id="JBBPBM010000053">
    <property type="protein sequence ID" value="KAK8518487.1"/>
    <property type="molecule type" value="Genomic_DNA"/>
</dbReference>
<evidence type="ECO:0000259" key="1">
    <source>
        <dbReference type="Pfam" id="PF07734"/>
    </source>
</evidence>
<organism evidence="2 3">
    <name type="scientific">Hibiscus sabdariffa</name>
    <name type="common">roselle</name>
    <dbReference type="NCBI Taxonomy" id="183260"/>
    <lineage>
        <taxon>Eukaryota</taxon>
        <taxon>Viridiplantae</taxon>
        <taxon>Streptophyta</taxon>
        <taxon>Embryophyta</taxon>
        <taxon>Tracheophyta</taxon>
        <taxon>Spermatophyta</taxon>
        <taxon>Magnoliopsida</taxon>
        <taxon>eudicotyledons</taxon>
        <taxon>Gunneridae</taxon>
        <taxon>Pentapetalae</taxon>
        <taxon>rosids</taxon>
        <taxon>malvids</taxon>
        <taxon>Malvales</taxon>
        <taxon>Malvaceae</taxon>
        <taxon>Malvoideae</taxon>
        <taxon>Hibiscus</taxon>
    </lineage>
</organism>
<keyword evidence="3" id="KW-1185">Reference proteome</keyword>
<dbReference type="PANTHER" id="PTHR31672">
    <property type="entry name" value="BNACNNG10540D PROTEIN"/>
    <property type="match status" value="1"/>
</dbReference>
<proteinExistence type="predicted"/>
<evidence type="ECO:0000313" key="2">
    <source>
        <dbReference type="EMBL" id="KAK8518487.1"/>
    </source>
</evidence>
<comment type="caution">
    <text evidence="2">The sequence shown here is derived from an EMBL/GenBank/DDBJ whole genome shotgun (WGS) entry which is preliminary data.</text>
</comment>
<evidence type="ECO:0000313" key="3">
    <source>
        <dbReference type="Proteomes" id="UP001472677"/>
    </source>
</evidence>